<keyword evidence="1" id="KW-0732">Signal</keyword>
<accession>A0A150PBN6</accession>
<evidence type="ECO:0000313" key="3">
    <source>
        <dbReference type="Proteomes" id="UP000075604"/>
    </source>
</evidence>
<organism evidence="2 3">
    <name type="scientific">Sorangium cellulosum</name>
    <name type="common">Polyangium cellulosum</name>
    <dbReference type="NCBI Taxonomy" id="56"/>
    <lineage>
        <taxon>Bacteria</taxon>
        <taxon>Pseudomonadati</taxon>
        <taxon>Myxococcota</taxon>
        <taxon>Polyangia</taxon>
        <taxon>Polyangiales</taxon>
        <taxon>Polyangiaceae</taxon>
        <taxon>Sorangium</taxon>
    </lineage>
</organism>
<comment type="caution">
    <text evidence="2">The sequence shown here is derived from an EMBL/GenBank/DDBJ whole genome shotgun (WGS) entry which is preliminary data.</text>
</comment>
<dbReference type="AlphaFoldDB" id="A0A150PBN6"/>
<reference evidence="2 3" key="1">
    <citation type="submission" date="2014-02" db="EMBL/GenBank/DDBJ databases">
        <title>The small core and large imbalanced accessory genome model reveals a collaborative survival strategy of Sorangium cellulosum strains in nature.</title>
        <authorList>
            <person name="Han K."/>
            <person name="Peng R."/>
            <person name="Blom J."/>
            <person name="Li Y.-Z."/>
        </authorList>
    </citation>
    <scope>NUCLEOTIDE SEQUENCE [LARGE SCALE GENOMIC DNA]</scope>
    <source>
        <strain evidence="2 3">So0157-18</strain>
    </source>
</reference>
<feature type="signal peptide" evidence="1">
    <location>
        <begin position="1"/>
        <end position="25"/>
    </location>
</feature>
<protein>
    <recommendedName>
        <fullName evidence="4">Secreted protein</fullName>
    </recommendedName>
</protein>
<evidence type="ECO:0008006" key="4">
    <source>
        <dbReference type="Google" id="ProtNLM"/>
    </source>
</evidence>
<name>A0A150PBN6_SORCE</name>
<evidence type="ECO:0000313" key="2">
    <source>
        <dbReference type="EMBL" id="KYF53092.1"/>
    </source>
</evidence>
<gene>
    <name evidence="2" type="ORF">BE04_10085</name>
</gene>
<proteinExistence type="predicted"/>
<evidence type="ECO:0000256" key="1">
    <source>
        <dbReference type="SAM" id="SignalP"/>
    </source>
</evidence>
<sequence length="371" mass="38680">MNGMKKITIVALVAAALSLSHSALATHKAWLMKNGGAECTFAYPEATDRMDSSGAIYNSGTSERDVICPIALSGRWGSNGTTAFNAKRWGDALSAIVYFDRRGAGTRTVSCYAAMRASDSFVYYSASVSNTGGSGVGRLDVAGSTSGGGQWAGGTGNGTTLEAQEDTVVKGLEFVCSVPERTAILGYKAKLCQLTGDCTHGSGDPEDDTTISTSGWNYVQTSGIECSAAGTEGAIASVYRHGYGATNLGSSPVDIFCPIAPPSDDSREHNRSVTDTTVYYSDLYNTSSSNLNSCVGGATCPSCRLMWYDRDGIMQDTGALSKIAGVRKLHQAGTELIGKELQFGVMCRTPPGLTIEGITSLVTVSDISGGI</sequence>
<dbReference type="Proteomes" id="UP000075604">
    <property type="component" value="Unassembled WGS sequence"/>
</dbReference>
<dbReference type="EMBL" id="JELX01003167">
    <property type="protein sequence ID" value="KYF53092.1"/>
    <property type="molecule type" value="Genomic_DNA"/>
</dbReference>
<feature type="chain" id="PRO_5007565726" description="Secreted protein" evidence="1">
    <location>
        <begin position="26"/>
        <end position="371"/>
    </location>
</feature>